<proteinExistence type="predicted"/>
<sequence>METRNFESWSGLTNGKQVKDLFIFNRKYLESIDANGSSIRPGGLRMAHDTIIYNLKQLFSTCIYSENVDKPSSGAFSMHSFNIDVPAVNSQMLTFLRKQNLEYCAIFRDGNEVLWFCDASLEITIKKTVADKNSNQIILSGPATSPAYMMDDVSLEDIMISAEFSNEFSTDFNS</sequence>
<dbReference type="Proteomes" id="UP000245468">
    <property type="component" value="Chromosome"/>
</dbReference>
<dbReference type="AlphaFoldDB" id="A0A2S2DRG0"/>
<protein>
    <submittedName>
        <fullName evidence="1">Uncharacterized protein</fullName>
    </submittedName>
</protein>
<organism evidence="1 2">
    <name type="scientific">Aquirufa nivalisilvae</name>
    <dbReference type="NCBI Taxonomy" id="2516557"/>
    <lineage>
        <taxon>Bacteria</taxon>
        <taxon>Pseudomonadati</taxon>
        <taxon>Bacteroidota</taxon>
        <taxon>Cytophagia</taxon>
        <taxon>Cytophagales</taxon>
        <taxon>Flectobacillaceae</taxon>
        <taxon>Aquirufa</taxon>
    </lineage>
</organism>
<accession>A0A2S2DRG0</accession>
<dbReference type="EMBL" id="CP029346">
    <property type="protein sequence ID" value="AWL07965.1"/>
    <property type="molecule type" value="Genomic_DNA"/>
</dbReference>
<dbReference type="RefSeq" id="WP_109321744.1">
    <property type="nucleotide sequence ID" value="NZ_CP029346.1"/>
</dbReference>
<keyword evidence="2" id="KW-1185">Reference proteome</keyword>
<evidence type="ECO:0000313" key="2">
    <source>
        <dbReference type="Proteomes" id="UP000245468"/>
    </source>
</evidence>
<dbReference type="KEGG" id="psez:HME7025_00080"/>
<reference evidence="2" key="1">
    <citation type="submission" date="2018-05" db="EMBL/GenBank/DDBJ databases">
        <title>Pseudarcicella sp. HME7025 Genome sequencing and assembly.</title>
        <authorList>
            <person name="Kim H."/>
            <person name="Kang H."/>
            <person name="Joh K."/>
        </authorList>
    </citation>
    <scope>NUCLEOTIDE SEQUENCE [LARGE SCALE GENOMIC DNA]</scope>
    <source>
        <strain evidence="2">HME7025</strain>
    </source>
</reference>
<evidence type="ECO:0000313" key="1">
    <source>
        <dbReference type="EMBL" id="AWL07965.1"/>
    </source>
</evidence>
<gene>
    <name evidence="1" type="ORF">HME7025_00080</name>
</gene>
<name>A0A2S2DRG0_9BACT</name>